<evidence type="ECO:0000256" key="3">
    <source>
        <dbReference type="ARBA" id="ARBA00023251"/>
    </source>
</evidence>
<dbReference type="AlphaFoldDB" id="A0A1G7T9N4"/>
<evidence type="ECO:0000259" key="4">
    <source>
        <dbReference type="PROSITE" id="PS51819"/>
    </source>
</evidence>
<reference evidence="6" key="1">
    <citation type="submission" date="2016-10" db="EMBL/GenBank/DDBJ databases">
        <authorList>
            <person name="Varghese N."/>
            <person name="Submissions S."/>
        </authorList>
    </citation>
    <scope>NUCLEOTIDE SEQUENCE [LARGE SCALE GENOMIC DNA]</scope>
    <source>
        <strain evidence="6">DSM 17933</strain>
    </source>
</reference>
<protein>
    <recommendedName>
        <fullName evidence="2">Bleomycin resistance protein</fullName>
    </recommendedName>
</protein>
<proteinExistence type="inferred from homology"/>
<organism evidence="5 6">
    <name type="scientific">Pedobacter terrae</name>
    <dbReference type="NCBI Taxonomy" id="405671"/>
    <lineage>
        <taxon>Bacteria</taxon>
        <taxon>Pseudomonadati</taxon>
        <taxon>Bacteroidota</taxon>
        <taxon>Sphingobacteriia</taxon>
        <taxon>Sphingobacteriales</taxon>
        <taxon>Sphingobacteriaceae</taxon>
        <taxon>Pedobacter</taxon>
    </lineage>
</organism>
<sequence>MPFAVKLKNMKCNKTIPILRIFDYDKAIEFYVNWLGFKIDWEYPLEKNSPVYIQVSLNGLELHLSEHHGDSAPGAHVYVDCVGLKEFHKEITAKNYKYNRPGLEETFHGTWAVTVNDPFFNQITFNEERNEAENTEIKEKI</sequence>
<dbReference type="STRING" id="405671.SAMN05421827_10599"/>
<dbReference type="SUPFAM" id="SSF54593">
    <property type="entry name" value="Glyoxalase/Bleomycin resistance protein/Dihydroxybiphenyl dioxygenase"/>
    <property type="match status" value="1"/>
</dbReference>
<evidence type="ECO:0000313" key="6">
    <source>
        <dbReference type="Proteomes" id="UP000199643"/>
    </source>
</evidence>
<dbReference type="Proteomes" id="UP000199643">
    <property type="component" value="Unassembled WGS sequence"/>
</dbReference>
<dbReference type="EMBL" id="FNCH01000005">
    <property type="protein sequence ID" value="SDG31339.1"/>
    <property type="molecule type" value="Genomic_DNA"/>
</dbReference>
<dbReference type="PROSITE" id="PS51819">
    <property type="entry name" value="VOC"/>
    <property type="match status" value="1"/>
</dbReference>
<dbReference type="GO" id="GO:0046677">
    <property type="term" value="P:response to antibiotic"/>
    <property type="evidence" value="ECO:0007669"/>
    <property type="project" value="UniProtKB-KW"/>
</dbReference>
<keyword evidence="6" id="KW-1185">Reference proteome</keyword>
<evidence type="ECO:0000256" key="2">
    <source>
        <dbReference type="ARBA" id="ARBA00021572"/>
    </source>
</evidence>
<comment type="similarity">
    <text evidence="1">Belongs to the bleomycin resistance protein family.</text>
</comment>
<accession>A0A1G7T9N4</accession>
<feature type="domain" description="VOC" evidence="4">
    <location>
        <begin position="11"/>
        <end position="128"/>
    </location>
</feature>
<evidence type="ECO:0000313" key="5">
    <source>
        <dbReference type="EMBL" id="SDG31339.1"/>
    </source>
</evidence>
<gene>
    <name evidence="5" type="ORF">SAMN05421827_10599</name>
</gene>
<dbReference type="InterPro" id="IPR000335">
    <property type="entry name" value="Bleomycin-R"/>
</dbReference>
<name>A0A1G7T9N4_9SPHI</name>
<keyword evidence="3" id="KW-0046">Antibiotic resistance</keyword>
<dbReference type="InterPro" id="IPR037523">
    <property type="entry name" value="VOC_core"/>
</dbReference>
<dbReference type="InterPro" id="IPR029068">
    <property type="entry name" value="Glyas_Bleomycin-R_OHBP_Dase"/>
</dbReference>
<evidence type="ECO:0000256" key="1">
    <source>
        <dbReference type="ARBA" id="ARBA00011051"/>
    </source>
</evidence>
<dbReference type="Gene3D" id="3.10.180.10">
    <property type="entry name" value="2,3-Dihydroxybiphenyl 1,2-Dioxygenase, domain 1"/>
    <property type="match status" value="1"/>
</dbReference>
<dbReference type="Pfam" id="PF19581">
    <property type="entry name" value="Glyoxalase_7"/>
    <property type="match status" value="1"/>
</dbReference>